<dbReference type="Proteomes" id="UP000094472">
    <property type="component" value="Unassembled WGS sequence"/>
</dbReference>
<evidence type="ECO:0000256" key="4">
    <source>
        <dbReference type="SAM" id="MobiDB-lite"/>
    </source>
</evidence>
<dbReference type="PROSITE" id="PS50110">
    <property type="entry name" value="RESPONSE_REGULATORY"/>
    <property type="match status" value="1"/>
</dbReference>
<keyword evidence="1 3" id="KW-0597">Phosphoprotein</keyword>
<proteinExistence type="predicted"/>
<gene>
    <name evidence="6" type="ORF">AUC69_10785</name>
</gene>
<evidence type="ECO:0000313" key="7">
    <source>
        <dbReference type="Proteomes" id="UP000094472"/>
    </source>
</evidence>
<evidence type="ECO:0000256" key="1">
    <source>
        <dbReference type="ARBA" id="ARBA00022553"/>
    </source>
</evidence>
<evidence type="ECO:0000256" key="2">
    <source>
        <dbReference type="ARBA" id="ARBA00023012"/>
    </source>
</evidence>
<keyword evidence="7" id="KW-1185">Reference proteome</keyword>
<dbReference type="STRING" id="1774969.AUC69_10785"/>
<dbReference type="EMBL" id="LPWF01000025">
    <property type="protein sequence ID" value="ODR97594.1"/>
    <property type="molecule type" value="Genomic_DNA"/>
</dbReference>
<organism evidence="6 7">
    <name type="scientific">Methyloceanibacter superfactus</name>
    <dbReference type="NCBI Taxonomy" id="1774969"/>
    <lineage>
        <taxon>Bacteria</taxon>
        <taxon>Pseudomonadati</taxon>
        <taxon>Pseudomonadota</taxon>
        <taxon>Alphaproteobacteria</taxon>
        <taxon>Hyphomicrobiales</taxon>
        <taxon>Hyphomicrobiaceae</taxon>
        <taxon>Methyloceanibacter</taxon>
    </lineage>
</organism>
<feature type="region of interest" description="Disordered" evidence="4">
    <location>
        <begin position="1"/>
        <end position="21"/>
    </location>
</feature>
<dbReference type="SMART" id="SM00448">
    <property type="entry name" value="REC"/>
    <property type="match status" value="1"/>
</dbReference>
<dbReference type="Gene3D" id="3.40.50.2300">
    <property type="match status" value="1"/>
</dbReference>
<dbReference type="GO" id="GO:0000160">
    <property type="term" value="P:phosphorelay signal transduction system"/>
    <property type="evidence" value="ECO:0007669"/>
    <property type="project" value="UniProtKB-KW"/>
</dbReference>
<dbReference type="CDD" id="cd17546">
    <property type="entry name" value="REC_hyHK_CKI1_RcsC-like"/>
    <property type="match status" value="1"/>
</dbReference>
<protein>
    <recommendedName>
        <fullName evidence="5">Response regulatory domain-containing protein</fullName>
    </recommendedName>
</protein>
<feature type="domain" description="Response regulatory" evidence="5">
    <location>
        <begin position="25"/>
        <end position="144"/>
    </location>
</feature>
<dbReference type="PANTHER" id="PTHR45339:SF1">
    <property type="entry name" value="HYBRID SIGNAL TRANSDUCTION HISTIDINE KINASE J"/>
    <property type="match status" value="1"/>
</dbReference>
<reference evidence="6 7" key="1">
    <citation type="journal article" date="2016" name="Environ. Microbiol.">
        <title>New Methyloceanibacter diversity from North Sea sediments includes methanotroph containing solely the soluble methane monooxygenase.</title>
        <authorList>
            <person name="Vekeman B."/>
            <person name="Kerckhof F.M."/>
            <person name="Cremers G."/>
            <person name="de Vos P."/>
            <person name="Vandamme P."/>
            <person name="Boon N."/>
            <person name="Op den Camp H.J."/>
            <person name="Heylen K."/>
        </authorList>
    </citation>
    <scope>NUCLEOTIDE SEQUENCE [LARGE SCALE GENOMIC DNA]</scope>
    <source>
        <strain evidence="6 7">R-67175</strain>
    </source>
</reference>
<comment type="caution">
    <text evidence="6">The sequence shown here is derived from an EMBL/GenBank/DDBJ whole genome shotgun (WGS) entry which is preliminary data.</text>
</comment>
<dbReference type="SUPFAM" id="SSF52172">
    <property type="entry name" value="CheY-like"/>
    <property type="match status" value="1"/>
</dbReference>
<evidence type="ECO:0000313" key="6">
    <source>
        <dbReference type="EMBL" id="ODR97594.1"/>
    </source>
</evidence>
<name>A0A1E3VVP1_9HYPH</name>
<evidence type="ECO:0000256" key="3">
    <source>
        <dbReference type="PROSITE-ProRule" id="PRU00169"/>
    </source>
</evidence>
<dbReference type="Pfam" id="PF00072">
    <property type="entry name" value="Response_reg"/>
    <property type="match status" value="1"/>
</dbReference>
<dbReference type="AlphaFoldDB" id="A0A1E3VVP1"/>
<keyword evidence="2" id="KW-0902">Two-component regulatory system</keyword>
<sequence>MMKTNAVKEAAPDAGPQPHHAAARRVLVAEDSAITHDLLKLLLNQRGHEVDVATDGLEALAALREKSYDVALLDYHLPHMDGLQVAAALKAEAATSAHRLPRLIAITADPEGLLRAESGCEKFDYILPKPLDINQVGKVVEEQADIADREAADQAKPEGQIPPRRSRRCPPFSMAWITSSWLGRTTWMRRGSPAGRCKPLWGMSASTPWSSRSRFHRTISP</sequence>
<evidence type="ECO:0000259" key="5">
    <source>
        <dbReference type="PROSITE" id="PS50110"/>
    </source>
</evidence>
<dbReference type="InterPro" id="IPR011006">
    <property type="entry name" value="CheY-like_superfamily"/>
</dbReference>
<dbReference type="InterPro" id="IPR001789">
    <property type="entry name" value="Sig_transdc_resp-reg_receiver"/>
</dbReference>
<dbReference type="PANTHER" id="PTHR45339">
    <property type="entry name" value="HYBRID SIGNAL TRANSDUCTION HISTIDINE KINASE J"/>
    <property type="match status" value="1"/>
</dbReference>
<accession>A0A1E3VVP1</accession>
<feature type="modified residue" description="4-aspartylphosphate" evidence="3">
    <location>
        <position position="74"/>
    </location>
</feature>
<dbReference type="RefSeq" id="WP_069441689.1">
    <property type="nucleotide sequence ID" value="NZ_LPWF01000025.1"/>
</dbReference>